<evidence type="ECO:0000313" key="1">
    <source>
        <dbReference type="EMBL" id="KAH7983478.1"/>
    </source>
</evidence>
<dbReference type="AlphaFoldDB" id="A0A9D4T9V8"/>
<protein>
    <submittedName>
        <fullName evidence="1">Uncharacterized protein</fullName>
    </submittedName>
</protein>
<sequence>MRRYKVIETSEKGVQMVIDASKRRVFSSGQWRCGMGPRVGRHSISHFCERVEWDITCSRKD</sequence>
<reference evidence="1" key="1">
    <citation type="journal article" date="2020" name="Cell">
        <title>Large-Scale Comparative Analyses of Tick Genomes Elucidate Their Genetic Diversity and Vector Capacities.</title>
        <authorList>
            <consortium name="Tick Genome and Microbiome Consortium (TIGMIC)"/>
            <person name="Jia N."/>
            <person name="Wang J."/>
            <person name="Shi W."/>
            <person name="Du L."/>
            <person name="Sun Y."/>
            <person name="Zhan W."/>
            <person name="Jiang J.F."/>
            <person name="Wang Q."/>
            <person name="Zhang B."/>
            <person name="Ji P."/>
            <person name="Bell-Sakyi L."/>
            <person name="Cui X.M."/>
            <person name="Yuan T.T."/>
            <person name="Jiang B.G."/>
            <person name="Yang W.F."/>
            <person name="Lam T.T."/>
            <person name="Chang Q.C."/>
            <person name="Ding S.J."/>
            <person name="Wang X.J."/>
            <person name="Zhu J.G."/>
            <person name="Ruan X.D."/>
            <person name="Zhao L."/>
            <person name="Wei J.T."/>
            <person name="Ye R.Z."/>
            <person name="Que T.C."/>
            <person name="Du C.H."/>
            <person name="Zhou Y.H."/>
            <person name="Cheng J.X."/>
            <person name="Dai P.F."/>
            <person name="Guo W.B."/>
            <person name="Han X.H."/>
            <person name="Huang E.J."/>
            <person name="Li L.F."/>
            <person name="Wei W."/>
            <person name="Gao Y.C."/>
            <person name="Liu J.Z."/>
            <person name="Shao H.Z."/>
            <person name="Wang X."/>
            <person name="Wang C.C."/>
            <person name="Yang T.C."/>
            <person name="Huo Q.B."/>
            <person name="Li W."/>
            <person name="Chen H.Y."/>
            <person name="Chen S.E."/>
            <person name="Zhou L.G."/>
            <person name="Ni X.B."/>
            <person name="Tian J.H."/>
            <person name="Sheng Y."/>
            <person name="Liu T."/>
            <person name="Pan Y.S."/>
            <person name="Xia L.Y."/>
            <person name="Li J."/>
            <person name="Zhao F."/>
            <person name="Cao W.C."/>
        </authorList>
    </citation>
    <scope>NUCLEOTIDE SEQUENCE</scope>
    <source>
        <strain evidence="1">Rsan-2018</strain>
    </source>
</reference>
<evidence type="ECO:0000313" key="2">
    <source>
        <dbReference type="Proteomes" id="UP000821837"/>
    </source>
</evidence>
<dbReference type="EMBL" id="JABSTV010001245">
    <property type="protein sequence ID" value="KAH7983478.1"/>
    <property type="molecule type" value="Genomic_DNA"/>
</dbReference>
<organism evidence="1 2">
    <name type="scientific">Rhipicephalus sanguineus</name>
    <name type="common">Brown dog tick</name>
    <name type="synonym">Ixodes sanguineus</name>
    <dbReference type="NCBI Taxonomy" id="34632"/>
    <lineage>
        <taxon>Eukaryota</taxon>
        <taxon>Metazoa</taxon>
        <taxon>Ecdysozoa</taxon>
        <taxon>Arthropoda</taxon>
        <taxon>Chelicerata</taxon>
        <taxon>Arachnida</taxon>
        <taxon>Acari</taxon>
        <taxon>Parasitiformes</taxon>
        <taxon>Ixodida</taxon>
        <taxon>Ixodoidea</taxon>
        <taxon>Ixodidae</taxon>
        <taxon>Rhipicephalinae</taxon>
        <taxon>Rhipicephalus</taxon>
        <taxon>Rhipicephalus</taxon>
    </lineage>
</organism>
<name>A0A9D4T9V8_RHISA</name>
<reference evidence="1" key="2">
    <citation type="submission" date="2021-09" db="EMBL/GenBank/DDBJ databases">
        <authorList>
            <person name="Jia N."/>
            <person name="Wang J."/>
            <person name="Shi W."/>
            <person name="Du L."/>
            <person name="Sun Y."/>
            <person name="Zhan W."/>
            <person name="Jiang J."/>
            <person name="Wang Q."/>
            <person name="Zhang B."/>
            <person name="Ji P."/>
            <person name="Sakyi L.B."/>
            <person name="Cui X."/>
            <person name="Yuan T."/>
            <person name="Jiang B."/>
            <person name="Yang W."/>
            <person name="Lam T.T.-Y."/>
            <person name="Chang Q."/>
            <person name="Ding S."/>
            <person name="Wang X."/>
            <person name="Zhu J."/>
            <person name="Ruan X."/>
            <person name="Zhao L."/>
            <person name="Wei J."/>
            <person name="Que T."/>
            <person name="Du C."/>
            <person name="Cheng J."/>
            <person name="Dai P."/>
            <person name="Han X."/>
            <person name="Huang E."/>
            <person name="Gao Y."/>
            <person name="Liu J."/>
            <person name="Shao H."/>
            <person name="Ye R."/>
            <person name="Li L."/>
            <person name="Wei W."/>
            <person name="Wang X."/>
            <person name="Wang C."/>
            <person name="Huo Q."/>
            <person name="Li W."/>
            <person name="Guo W."/>
            <person name="Chen H."/>
            <person name="Chen S."/>
            <person name="Zhou L."/>
            <person name="Zhou L."/>
            <person name="Ni X."/>
            <person name="Tian J."/>
            <person name="Zhou Y."/>
            <person name="Sheng Y."/>
            <person name="Liu T."/>
            <person name="Pan Y."/>
            <person name="Xia L."/>
            <person name="Li J."/>
            <person name="Zhao F."/>
            <person name="Cao W."/>
        </authorList>
    </citation>
    <scope>NUCLEOTIDE SEQUENCE</scope>
    <source>
        <strain evidence="1">Rsan-2018</strain>
        <tissue evidence="1">Larvae</tissue>
    </source>
</reference>
<gene>
    <name evidence="1" type="ORF">HPB52_012301</name>
</gene>
<dbReference type="Proteomes" id="UP000821837">
    <property type="component" value="Chromosome 1"/>
</dbReference>
<accession>A0A9D4T9V8</accession>
<proteinExistence type="predicted"/>
<keyword evidence="2" id="KW-1185">Reference proteome</keyword>
<comment type="caution">
    <text evidence="1">The sequence shown here is derived from an EMBL/GenBank/DDBJ whole genome shotgun (WGS) entry which is preliminary data.</text>
</comment>